<evidence type="ECO:0000256" key="8">
    <source>
        <dbReference type="ARBA" id="ARBA00046432"/>
    </source>
</evidence>
<feature type="compositionally biased region" description="Low complexity" evidence="10">
    <location>
        <begin position="42"/>
        <end position="87"/>
    </location>
</feature>
<dbReference type="RefSeq" id="XP_062624527.1">
    <property type="nucleotide sequence ID" value="XM_062768543.1"/>
</dbReference>
<evidence type="ECO:0000256" key="4">
    <source>
        <dbReference type="ARBA" id="ARBA00022540"/>
    </source>
</evidence>
<evidence type="ECO:0000256" key="7">
    <source>
        <dbReference type="ARBA" id="ARBA00044356"/>
    </source>
</evidence>
<keyword evidence="5" id="KW-0648">Protein biosynthesis</keyword>
<evidence type="ECO:0000256" key="3">
    <source>
        <dbReference type="ARBA" id="ARBA00022490"/>
    </source>
</evidence>
<evidence type="ECO:0000256" key="9">
    <source>
        <dbReference type="RuleBase" id="RU003814"/>
    </source>
</evidence>
<evidence type="ECO:0000313" key="12">
    <source>
        <dbReference type="Proteomes" id="UP000827549"/>
    </source>
</evidence>
<feature type="compositionally biased region" description="Basic and acidic residues" evidence="10">
    <location>
        <begin position="27"/>
        <end position="38"/>
    </location>
</feature>
<feature type="region of interest" description="Disordered" evidence="10">
    <location>
        <begin position="1"/>
        <end position="112"/>
    </location>
</feature>
<keyword evidence="4 11" id="KW-0396">Initiation factor</keyword>
<dbReference type="Gene3D" id="3.40.50.10470">
    <property type="entry name" value="Translation initiation factor eif-2b, domain 2"/>
    <property type="match status" value="1"/>
</dbReference>
<dbReference type="GeneID" id="87805293"/>
<evidence type="ECO:0000256" key="1">
    <source>
        <dbReference type="ARBA" id="ARBA00004514"/>
    </source>
</evidence>
<dbReference type="SUPFAM" id="SSF100950">
    <property type="entry name" value="NagB/RpiA/CoA transferase-like"/>
    <property type="match status" value="1"/>
</dbReference>
<gene>
    <name evidence="11" type="primary">Eif2b4</name>
    <name evidence="11" type="ORF">LOC62_02G002042</name>
</gene>
<dbReference type="InterPro" id="IPR037171">
    <property type="entry name" value="NagB/RpiA_transferase-like"/>
</dbReference>
<dbReference type="GO" id="GO:0003743">
    <property type="term" value="F:translation initiation factor activity"/>
    <property type="evidence" value="ECO:0007669"/>
    <property type="project" value="UniProtKB-KW"/>
</dbReference>
<organism evidence="11 12">
    <name type="scientific">Vanrija pseudolonga</name>
    <dbReference type="NCBI Taxonomy" id="143232"/>
    <lineage>
        <taxon>Eukaryota</taxon>
        <taxon>Fungi</taxon>
        <taxon>Dikarya</taxon>
        <taxon>Basidiomycota</taxon>
        <taxon>Agaricomycotina</taxon>
        <taxon>Tremellomycetes</taxon>
        <taxon>Trichosporonales</taxon>
        <taxon>Trichosporonaceae</taxon>
        <taxon>Vanrija</taxon>
    </lineage>
</organism>
<dbReference type="InterPro" id="IPR042529">
    <property type="entry name" value="IF_2B-like_C"/>
</dbReference>
<evidence type="ECO:0000313" key="11">
    <source>
        <dbReference type="EMBL" id="WOO78495.1"/>
    </source>
</evidence>
<dbReference type="GO" id="GO:0005829">
    <property type="term" value="C:cytosol"/>
    <property type="evidence" value="ECO:0007669"/>
    <property type="project" value="UniProtKB-SubCell"/>
</dbReference>
<dbReference type="Pfam" id="PF01008">
    <property type="entry name" value="IF-2B"/>
    <property type="match status" value="1"/>
</dbReference>
<protein>
    <recommendedName>
        <fullName evidence="6">Translation initiation factor eIF2B subunit delta</fullName>
    </recommendedName>
    <alternativeName>
        <fullName evidence="7">eIF2B GDP-GTP exchange factor subunit delta</fullName>
    </alternativeName>
</protein>
<evidence type="ECO:0000256" key="6">
    <source>
        <dbReference type="ARBA" id="ARBA00044147"/>
    </source>
</evidence>
<comment type="similarity">
    <text evidence="2 9">Belongs to the eIF-2B alpha/beta/delta subunits family.</text>
</comment>
<sequence>MSSPTKQTPIKADPKSGTPTPKASGGKVDKNAAKEAKKASRAAKVAARGAVPDASAASSPVSGAGASAAAGSPAASAGPSAAGAGPSNSQGQQHSGPSRHRRALAAEAAAASAAAPAPNAASTFFSHLPGPRDPDTPAALASEKLHPTIVRLGVLIAAGTLRGASARTVGVLEAFREVVHDYQCPETGVFWKDLNSHISPMIAYLETCRPKGVGVGNAIRWFKGEITRLGEEDAEAPGAGAGGSGLDEAAQKAALIDAIGIYLRDRIEVAGQVIADNAREKIKADDTVVVYARSSVVELTLLEAWRDLQARSPPQSFNVVVIDSRPLHEGRALLAALTAAGIPCTYTLLPLASTALSRADLVLLGASSLNSDGALHSRAGTAVVAMLAKEHRVPVVACVETFKLSERVQLDDLASNELGAAADLLSIPTAHGLELAKPLPKQLATLSLLYDLTPPQHITAVCTEVGFIPPSSVPTLLGKSNGAA</sequence>
<reference evidence="11" key="1">
    <citation type="submission" date="2023-10" db="EMBL/GenBank/DDBJ databases">
        <authorList>
            <person name="Noh H."/>
        </authorList>
    </citation>
    <scope>NUCLEOTIDE SEQUENCE</scope>
    <source>
        <strain evidence="11">DUCC4014</strain>
    </source>
</reference>
<dbReference type="AlphaFoldDB" id="A0AAF1BI98"/>
<name>A0AAF1BI98_9TREE</name>
<dbReference type="EMBL" id="CP086715">
    <property type="protein sequence ID" value="WOO78495.1"/>
    <property type="molecule type" value="Genomic_DNA"/>
</dbReference>
<dbReference type="PANTHER" id="PTHR10233:SF14">
    <property type="entry name" value="TRANSLATION INITIATION FACTOR EIF-2B SUBUNIT DELTA"/>
    <property type="match status" value="1"/>
</dbReference>
<evidence type="ECO:0000256" key="2">
    <source>
        <dbReference type="ARBA" id="ARBA00007251"/>
    </source>
</evidence>
<dbReference type="PANTHER" id="PTHR10233">
    <property type="entry name" value="TRANSLATION INITIATION FACTOR EIF-2B"/>
    <property type="match status" value="1"/>
</dbReference>
<dbReference type="InterPro" id="IPR000649">
    <property type="entry name" value="IF-2B-related"/>
</dbReference>
<comment type="subunit">
    <text evidence="8">Component of the translation initiation factor 2B (eIF2B) complex which is a heterodecamer of two sets of five different subunits: alpha, beta, gamma, delta and epsilon. Subunits alpha, beta and delta comprise a regulatory subcomplex and subunits epsilon and gamma comprise a catalytic subcomplex. Within the complex, the hexameric regulatory complex resides at the center, with the two heterodimeric catalytic subcomplexes bound on opposite sides.</text>
</comment>
<keyword evidence="12" id="KW-1185">Reference proteome</keyword>
<proteinExistence type="inferred from homology"/>
<comment type="subcellular location">
    <subcellularLocation>
        <location evidence="1">Cytoplasm</location>
        <location evidence="1">Cytosol</location>
    </subcellularLocation>
</comment>
<accession>A0AAF1BI98</accession>
<evidence type="ECO:0000256" key="10">
    <source>
        <dbReference type="SAM" id="MobiDB-lite"/>
    </source>
</evidence>
<keyword evidence="3" id="KW-0963">Cytoplasm</keyword>
<evidence type="ECO:0000256" key="5">
    <source>
        <dbReference type="ARBA" id="ARBA00022917"/>
    </source>
</evidence>
<dbReference type="Proteomes" id="UP000827549">
    <property type="component" value="Chromosome 2"/>
</dbReference>